<organism evidence="2 3">
    <name type="scientific">Phytohabitans houttuyneae</name>
    <dbReference type="NCBI Taxonomy" id="1076126"/>
    <lineage>
        <taxon>Bacteria</taxon>
        <taxon>Bacillati</taxon>
        <taxon>Actinomycetota</taxon>
        <taxon>Actinomycetes</taxon>
        <taxon>Micromonosporales</taxon>
        <taxon>Micromonosporaceae</taxon>
    </lineage>
</organism>
<dbReference type="EMBL" id="BLPF01000003">
    <property type="protein sequence ID" value="GFJ83600.1"/>
    <property type="molecule type" value="Genomic_DNA"/>
</dbReference>
<dbReference type="Proteomes" id="UP000482800">
    <property type="component" value="Unassembled WGS sequence"/>
</dbReference>
<accession>A0A6V8KJK0</accession>
<reference evidence="2 3" key="1">
    <citation type="submission" date="2020-03" db="EMBL/GenBank/DDBJ databases">
        <title>Whole genome shotgun sequence of Phytohabitans houttuyneae NBRC 108639.</title>
        <authorList>
            <person name="Komaki H."/>
            <person name="Tamura T."/>
        </authorList>
    </citation>
    <scope>NUCLEOTIDE SEQUENCE [LARGE SCALE GENOMIC DNA]</scope>
    <source>
        <strain evidence="2 3">NBRC 108639</strain>
    </source>
</reference>
<name>A0A6V8KJK0_9ACTN</name>
<protein>
    <submittedName>
        <fullName evidence="2">Uncharacterized protein</fullName>
    </submittedName>
</protein>
<reference evidence="2 3" key="2">
    <citation type="submission" date="2020-03" db="EMBL/GenBank/DDBJ databases">
        <authorList>
            <person name="Ichikawa N."/>
            <person name="Kimura A."/>
            <person name="Kitahashi Y."/>
            <person name="Uohara A."/>
        </authorList>
    </citation>
    <scope>NUCLEOTIDE SEQUENCE [LARGE SCALE GENOMIC DNA]</scope>
    <source>
        <strain evidence="2 3">NBRC 108639</strain>
    </source>
</reference>
<sequence>MGGHEGDAGAERGTVDICQDEDGELLWLAGAGEALRLGALGDTVAGCLGDGGRNATYVSFEAGGGDLYPHGGAVGDKGHRANVKGQSGGGTGR</sequence>
<evidence type="ECO:0000313" key="2">
    <source>
        <dbReference type="EMBL" id="GFJ83600.1"/>
    </source>
</evidence>
<feature type="region of interest" description="Disordered" evidence="1">
    <location>
        <begin position="73"/>
        <end position="93"/>
    </location>
</feature>
<proteinExistence type="predicted"/>
<keyword evidence="3" id="KW-1185">Reference proteome</keyword>
<dbReference type="AlphaFoldDB" id="A0A6V8KJK0"/>
<gene>
    <name evidence="2" type="ORF">Phou_077800</name>
</gene>
<evidence type="ECO:0000313" key="3">
    <source>
        <dbReference type="Proteomes" id="UP000482800"/>
    </source>
</evidence>
<evidence type="ECO:0000256" key="1">
    <source>
        <dbReference type="SAM" id="MobiDB-lite"/>
    </source>
</evidence>
<comment type="caution">
    <text evidence="2">The sequence shown here is derived from an EMBL/GenBank/DDBJ whole genome shotgun (WGS) entry which is preliminary data.</text>
</comment>